<dbReference type="Ensembl" id="ENSPMGT00000014337.1">
    <property type="protein sequence ID" value="ENSPMGP00000013438.1"/>
    <property type="gene ID" value="ENSPMGG00000011051.1"/>
</dbReference>
<keyword evidence="7" id="KW-1185">Reference proteome</keyword>
<dbReference type="InterPro" id="IPR020103">
    <property type="entry name" value="PsdUridine_synth_cat_dom_sf"/>
</dbReference>
<dbReference type="PANTHER" id="PTHR11142:SF0">
    <property type="entry name" value="TRNA PSEUDOURIDINE SYNTHASE-LIKE 1"/>
    <property type="match status" value="1"/>
</dbReference>
<dbReference type="Gene3D" id="3.30.70.660">
    <property type="entry name" value="Pseudouridine synthase I, catalytic domain, C-terminal subdomain"/>
    <property type="match status" value="1"/>
</dbReference>
<proteinExistence type="inferred from homology"/>
<evidence type="ECO:0000256" key="3">
    <source>
        <dbReference type="ARBA" id="ARBA00023235"/>
    </source>
</evidence>
<comment type="catalytic activity">
    <reaction evidence="4">
        <text>uridine(38/39/40) in tRNA = pseudouridine(38/39/40) in tRNA</text>
        <dbReference type="Rhea" id="RHEA:22376"/>
        <dbReference type="Rhea" id="RHEA-COMP:10085"/>
        <dbReference type="Rhea" id="RHEA-COMP:10087"/>
        <dbReference type="ChEBI" id="CHEBI:65314"/>
        <dbReference type="ChEBI" id="CHEBI:65315"/>
        <dbReference type="EC" id="5.4.99.12"/>
    </reaction>
</comment>
<protein>
    <recommendedName>
        <fullName evidence="4">tRNA pseudouridine synthase</fullName>
        <ecNumber evidence="4">5.4.99.12</ecNumber>
    </recommendedName>
</protein>
<evidence type="ECO:0000259" key="5">
    <source>
        <dbReference type="Pfam" id="PF01416"/>
    </source>
</evidence>
<organism evidence="6 7">
    <name type="scientific">Periophthalmus magnuspinnatus</name>
    <dbReference type="NCBI Taxonomy" id="409849"/>
    <lineage>
        <taxon>Eukaryota</taxon>
        <taxon>Metazoa</taxon>
        <taxon>Chordata</taxon>
        <taxon>Craniata</taxon>
        <taxon>Vertebrata</taxon>
        <taxon>Euteleostomi</taxon>
        <taxon>Actinopterygii</taxon>
        <taxon>Neopterygii</taxon>
        <taxon>Teleostei</taxon>
        <taxon>Neoteleostei</taxon>
        <taxon>Acanthomorphata</taxon>
        <taxon>Gobiaria</taxon>
        <taxon>Gobiiformes</taxon>
        <taxon>Gobioidei</taxon>
        <taxon>Gobiidae</taxon>
        <taxon>Oxudercinae</taxon>
        <taxon>Periophthalmus</taxon>
    </lineage>
</organism>
<dbReference type="InterPro" id="IPR020094">
    <property type="entry name" value="TruA/RsuA/RluB/E/F_N"/>
</dbReference>
<dbReference type="CDD" id="cd02570">
    <property type="entry name" value="PseudoU_synth_EcTruA"/>
    <property type="match status" value="1"/>
</dbReference>
<dbReference type="SUPFAM" id="SSF55120">
    <property type="entry name" value="Pseudouridine synthase"/>
    <property type="match status" value="1"/>
</dbReference>
<dbReference type="InterPro" id="IPR001406">
    <property type="entry name" value="PsdUridine_synth_TruA"/>
</dbReference>
<dbReference type="AlphaFoldDB" id="A0A3B4A8R2"/>
<dbReference type="GO" id="GO:0031119">
    <property type="term" value="P:tRNA pseudouridine synthesis"/>
    <property type="evidence" value="ECO:0007669"/>
    <property type="project" value="TreeGrafter"/>
</dbReference>
<name>A0A3B4A8R2_9GOBI</name>
<feature type="domain" description="Pseudouridine synthase I TruA alpha/beta" evidence="5">
    <location>
        <begin position="145"/>
        <end position="261"/>
    </location>
</feature>
<evidence type="ECO:0000313" key="6">
    <source>
        <dbReference type="Ensembl" id="ENSPMGP00000013438.1"/>
    </source>
</evidence>
<dbReference type="GO" id="GO:0160147">
    <property type="term" value="F:tRNA pseudouridine(38-40) synthase activity"/>
    <property type="evidence" value="ECO:0007669"/>
    <property type="project" value="UniProtKB-EC"/>
</dbReference>
<reference evidence="6" key="1">
    <citation type="submission" date="2025-08" db="UniProtKB">
        <authorList>
            <consortium name="Ensembl"/>
        </authorList>
    </citation>
    <scope>IDENTIFICATION</scope>
</reference>
<evidence type="ECO:0000313" key="7">
    <source>
        <dbReference type="Proteomes" id="UP000261520"/>
    </source>
</evidence>
<dbReference type="Gene3D" id="3.30.70.580">
    <property type="entry name" value="Pseudouridine synthase I, catalytic domain, N-terminal subdomain"/>
    <property type="match status" value="1"/>
</dbReference>
<dbReference type="Pfam" id="PF01416">
    <property type="entry name" value="PseudoU_synth_1"/>
    <property type="match status" value="1"/>
</dbReference>
<dbReference type="PANTHER" id="PTHR11142">
    <property type="entry name" value="PSEUDOURIDYLATE SYNTHASE"/>
    <property type="match status" value="1"/>
</dbReference>
<dbReference type="InterPro" id="IPR020097">
    <property type="entry name" value="PsdUridine_synth_TruA_a/b_dom"/>
</dbReference>
<dbReference type="GO" id="GO:0003723">
    <property type="term" value="F:RNA binding"/>
    <property type="evidence" value="ECO:0007669"/>
    <property type="project" value="InterPro"/>
</dbReference>
<comment type="similarity">
    <text evidence="1 4">Belongs to the tRNA pseudouridine synthase TruA family.</text>
</comment>
<evidence type="ECO:0000256" key="4">
    <source>
        <dbReference type="RuleBase" id="RU003792"/>
    </source>
</evidence>
<keyword evidence="3 4" id="KW-0413">Isomerase</keyword>
<dbReference type="HAMAP" id="MF_00171">
    <property type="entry name" value="TruA"/>
    <property type="match status" value="1"/>
</dbReference>
<dbReference type="STRING" id="409849.ENSPMGP00000013438"/>
<dbReference type="EC" id="5.4.99.12" evidence="4"/>
<dbReference type="Proteomes" id="UP000261520">
    <property type="component" value="Unplaced"/>
</dbReference>
<accession>A0A3B4A8R2</accession>
<evidence type="ECO:0000256" key="1">
    <source>
        <dbReference type="ARBA" id="ARBA00009375"/>
    </source>
</evidence>
<keyword evidence="2 4" id="KW-0819">tRNA processing</keyword>
<dbReference type="InterPro" id="IPR020095">
    <property type="entry name" value="PsdUridine_synth_TruA_C"/>
</dbReference>
<reference evidence="6" key="2">
    <citation type="submission" date="2025-09" db="UniProtKB">
        <authorList>
            <consortium name="Ensembl"/>
        </authorList>
    </citation>
    <scope>IDENTIFICATION</scope>
</reference>
<evidence type="ECO:0000256" key="2">
    <source>
        <dbReference type="ARBA" id="ARBA00022694"/>
    </source>
</evidence>
<sequence>MHSSLARYLIFFQYIGTKYRLVQVFSILRLRPENHVSLYVSSRTDAGVHALSNSAHFDLQRKNKAPFTEEILRDAINFHLREQSIRVTRAVRVPLDFHSRFQAQSRTYLYRVALGPDKTQIPLSDSELCWNLCTTELDIDSMREAAAILKGTHDFSSFRAINSDLPFKNPVKTMDQICVQPGSSFTSNHFHRHIPFWELTFTSKSFLYKQVRRMAGALVAVGRGRLSPLSLKKVLDARDSTAFPQGLSAPAHGLFLTNVEYRDEGESAVNHTDCSSCLTHKPCIFRLSSSLKLKTVFHLVMSSCGNTGSAPLCF</sequence>